<proteinExistence type="predicted"/>
<feature type="compositionally biased region" description="Basic and acidic residues" evidence="1">
    <location>
        <begin position="186"/>
        <end position="206"/>
    </location>
</feature>
<comment type="caution">
    <text evidence="2">The sequence shown here is derived from an EMBL/GenBank/DDBJ whole genome shotgun (WGS) entry which is preliminary data.</text>
</comment>
<organism evidence="2 3">
    <name type="scientific">Oleoguttula mirabilis</name>
    <dbReference type="NCBI Taxonomy" id="1507867"/>
    <lineage>
        <taxon>Eukaryota</taxon>
        <taxon>Fungi</taxon>
        <taxon>Dikarya</taxon>
        <taxon>Ascomycota</taxon>
        <taxon>Pezizomycotina</taxon>
        <taxon>Dothideomycetes</taxon>
        <taxon>Dothideomycetidae</taxon>
        <taxon>Mycosphaerellales</taxon>
        <taxon>Teratosphaeriaceae</taxon>
        <taxon>Oleoguttula</taxon>
    </lineage>
</organism>
<keyword evidence="3" id="KW-1185">Reference proteome</keyword>
<evidence type="ECO:0000256" key="1">
    <source>
        <dbReference type="SAM" id="MobiDB-lite"/>
    </source>
</evidence>
<accession>A0AAV9JNQ8</accession>
<dbReference type="AlphaFoldDB" id="A0AAV9JNQ8"/>
<dbReference type="Proteomes" id="UP001324427">
    <property type="component" value="Unassembled WGS sequence"/>
</dbReference>
<name>A0AAV9JNQ8_9PEZI</name>
<gene>
    <name evidence="2" type="ORF">LTR36_001229</name>
</gene>
<protein>
    <submittedName>
        <fullName evidence="2">Uncharacterized protein</fullName>
    </submittedName>
</protein>
<evidence type="ECO:0000313" key="3">
    <source>
        <dbReference type="Proteomes" id="UP001324427"/>
    </source>
</evidence>
<reference evidence="2 3" key="1">
    <citation type="submission" date="2021-11" db="EMBL/GenBank/DDBJ databases">
        <title>Black yeast isolated from Biological Soil Crust.</title>
        <authorList>
            <person name="Kurbessoian T."/>
        </authorList>
    </citation>
    <scope>NUCLEOTIDE SEQUENCE [LARGE SCALE GENOMIC DNA]</scope>
    <source>
        <strain evidence="2 3">CCFEE 5522</strain>
    </source>
</reference>
<feature type="region of interest" description="Disordered" evidence="1">
    <location>
        <begin position="179"/>
        <end position="206"/>
    </location>
</feature>
<sequence length="206" mass="22764">MNTETLICCSDLQKTARTTHFDSHTSHEDMIQAFLSFGRSAPMDSNVRDGPRPGGCCTVKLTRNRHYDTRPPRDTSYQGRFEGYRDSRLPHGGMRFVDQTDLPGLRPCEVEGVWGFRELECVEHGTWYAVMVCTHGIEDGEGLKAEAGKREGLVGGDGVMQEAGVGTVGGAVVKRELGDGVLPKQETVREEAPGDMQVKEEPRHED</sequence>
<evidence type="ECO:0000313" key="2">
    <source>
        <dbReference type="EMBL" id="KAK4547009.1"/>
    </source>
</evidence>
<dbReference type="EMBL" id="JAVFHQ010000012">
    <property type="protein sequence ID" value="KAK4547009.1"/>
    <property type="molecule type" value="Genomic_DNA"/>
</dbReference>